<dbReference type="AlphaFoldDB" id="A0A2A3X012"/>
<dbReference type="RefSeq" id="WP_096157099.1">
    <property type="nucleotide sequence ID" value="NZ_NRGX01000001.1"/>
</dbReference>
<feature type="region of interest" description="Disordered" evidence="1">
    <location>
        <begin position="240"/>
        <end position="262"/>
    </location>
</feature>
<sequence length="262" mass="28734">MSQNDSALGVPNPLPLVQSQLDTGLDRLDAASTTLARQRSALVLQGVALRIAQASPDAVDFTIGKVDDTRWEILRLADAEGHNLPVDHDLTRDVNTLLTSGPVTPEPSILPEAATERHDAMDVWEIPVQQMWHRITTEKPTVIDTDQLTDAEFTDVIQAAQDQLGMVGVVRTKDDIIQEIVERPTIRDDISAEDLAVATTLVHRKYREPQEQSGGAFDEDYATFCDTVKEVAEYLGLSTDTDPANEITRTPPTFGPGRTPLS</sequence>
<accession>A0A2A3X012</accession>
<reference evidence="2 3" key="1">
    <citation type="journal article" date="2017" name="Elife">
        <title>Extensive horizontal gene transfer in cheese-associated bacteria.</title>
        <authorList>
            <person name="Bonham K.S."/>
            <person name="Wolfe B.E."/>
            <person name="Dutton R.J."/>
        </authorList>
    </citation>
    <scope>NUCLEOTIDE SEQUENCE [LARGE SCALE GENOMIC DNA]</scope>
    <source>
        <strain evidence="2 3">JB5</strain>
    </source>
</reference>
<protein>
    <submittedName>
        <fullName evidence="2">Uncharacterized protein</fullName>
    </submittedName>
</protein>
<name>A0A2A3X012_BREAU</name>
<dbReference type="EMBL" id="NRGX01000001">
    <property type="protein sequence ID" value="PCC16847.1"/>
    <property type="molecule type" value="Genomic_DNA"/>
</dbReference>
<feature type="compositionally biased region" description="Low complexity" evidence="1">
    <location>
        <begin position="248"/>
        <end position="262"/>
    </location>
</feature>
<evidence type="ECO:0000313" key="3">
    <source>
        <dbReference type="Proteomes" id="UP000218377"/>
    </source>
</evidence>
<gene>
    <name evidence="2" type="ORF">CIK79_00135</name>
</gene>
<evidence type="ECO:0000256" key="1">
    <source>
        <dbReference type="SAM" id="MobiDB-lite"/>
    </source>
</evidence>
<proteinExistence type="predicted"/>
<evidence type="ECO:0000313" key="2">
    <source>
        <dbReference type="EMBL" id="PCC16847.1"/>
    </source>
</evidence>
<organism evidence="2 3">
    <name type="scientific">Brevibacterium aurantiacum</name>
    <dbReference type="NCBI Taxonomy" id="273384"/>
    <lineage>
        <taxon>Bacteria</taxon>
        <taxon>Bacillati</taxon>
        <taxon>Actinomycetota</taxon>
        <taxon>Actinomycetes</taxon>
        <taxon>Micrococcales</taxon>
        <taxon>Brevibacteriaceae</taxon>
        <taxon>Brevibacterium</taxon>
    </lineage>
</organism>
<dbReference type="Proteomes" id="UP000218377">
    <property type="component" value="Unassembled WGS sequence"/>
</dbReference>
<comment type="caution">
    <text evidence="2">The sequence shown here is derived from an EMBL/GenBank/DDBJ whole genome shotgun (WGS) entry which is preliminary data.</text>
</comment>